<organism evidence="2 3">
    <name type="scientific">Pseudonocardia humida</name>
    <dbReference type="NCBI Taxonomy" id="2800819"/>
    <lineage>
        <taxon>Bacteria</taxon>
        <taxon>Bacillati</taxon>
        <taxon>Actinomycetota</taxon>
        <taxon>Actinomycetes</taxon>
        <taxon>Pseudonocardiales</taxon>
        <taxon>Pseudonocardiaceae</taxon>
        <taxon>Pseudonocardia</taxon>
    </lineage>
</organism>
<evidence type="ECO:0000313" key="3">
    <source>
        <dbReference type="Proteomes" id="UP001165283"/>
    </source>
</evidence>
<dbReference type="Gene3D" id="3.30.1330.60">
    <property type="entry name" value="OmpA-like domain"/>
    <property type="match status" value="1"/>
</dbReference>
<evidence type="ECO:0000313" key="2">
    <source>
        <dbReference type="EMBL" id="MCO1658492.1"/>
    </source>
</evidence>
<keyword evidence="3" id="KW-1185">Reference proteome</keyword>
<dbReference type="RefSeq" id="WP_252442497.1">
    <property type="nucleotide sequence ID" value="NZ_JAGSOV010000055.1"/>
</dbReference>
<dbReference type="Proteomes" id="UP001165283">
    <property type="component" value="Unassembled WGS sequence"/>
</dbReference>
<evidence type="ECO:0000256" key="1">
    <source>
        <dbReference type="SAM" id="MobiDB-lite"/>
    </source>
</evidence>
<dbReference type="EMBL" id="JAGSOV010000055">
    <property type="protein sequence ID" value="MCO1658492.1"/>
    <property type="molecule type" value="Genomic_DNA"/>
</dbReference>
<evidence type="ECO:0008006" key="4">
    <source>
        <dbReference type="Google" id="ProtNLM"/>
    </source>
</evidence>
<sequence length="161" mass="16856">MWPDQHRDLARRLAELDRAGQDPGAPALGAVVRALDGAPVAVEQLSDRLVLTFPVGLFDGSVRFAGDARARLREVGTRLGAAGTTVRFVVVGHTADVTGTTGGEDDRGIGLRRAEAAAHELAEAGSRPLSDFPTTTTDGRPVRPGDDPAVNRTVSVVVQQA</sequence>
<proteinExistence type="predicted"/>
<name>A0ABT1A655_9PSEU</name>
<reference evidence="2" key="1">
    <citation type="submission" date="2021-04" db="EMBL/GenBank/DDBJ databases">
        <title>Pseudonocardia sp. nov., isolated from sandy soil of mangrove forest.</title>
        <authorList>
            <person name="Zan Z."/>
            <person name="Huang R."/>
            <person name="Liu W."/>
        </authorList>
    </citation>
    <scope>NUCLEOTIDE SEQUENCE</scope>
    <source>
        <strain evidence="2">S2-4</strain>
    </source>
</reference>
<gene>
    <name evidence="2" type="ORF">KDL28_25840</name>
</gene>
<dbReference type="InterPro" id="IPR036737">
    <property type="entry name" value="OmpA-like_sf"/>
</dbReference>
<feature type="compositionally biased region" description="Polar residues" evidence="1">
    <location>
        <begin position="152"/>
        <end position="161"/>
    </location>
</feature>
<dbReference type="SUPFAM" id="SSF103088">
    <property type="entry name" value="OmpA-like"/>
    <property type="match status" value="1"/>
</dbReference>
<comment type="caution">
    <text evidence="2">The sequence shown here is derived from an EMBL/GenBank/DDBJ whole genome shotgun (WGS) entry which is preliminary data.</text>
</comment>
<accession>A0ABT1A655</accession>
<protein>
    <recommendedName>
        <fullName evidence="4">OmpA family protein</fullName>
    </recommendedName>
</protein>
<feature type="region of interest" description="Disordered" evidence="1">
    <location>
        <begin position="120"/>
        <end position="161"/>
    </location>
</feature>